<sequence>MAGSREGEVVGGPSPWPFVGREPAVAQFDEALAGQQCQALIVHGSQGAGKSRLVQVCRERAEGRGHAAGRAVPVYGNPVPLASLAHLLPPGSRAGDPVALFRAAREALTEECASGATGKRFVLVADDLDGLDEASASLVGQLREAGALFLVGTVTSLPSLGPAAYALQANGAARRVDLAGFDERQVADVMRQALGGPVEPRTAALMHRTSGGNARCLREFVRASLDGGSLVHDGESWTLVSDVPAAPLLAELLERRLAGVGPETRRTLDRIALCQPVEAAGLSGSAMDELERLDLVTATRDGRRESVSLKHPAHEKVLRSLIPSSARRRILNEEAELVASHGARRLTDKIRIASWQLAATGSADPDTLLRAATLARRTQDFRQVRELSKAACRDSEELLPRLLLAESLYELGDLDSAREVFEDAASRADCELDRLLVALGRARLLAWGFIDGEKALEVSAEAMERIGEPAYRDVLTAVRGAVFMAFGRPQEALQALHGLSLDGNCMAGLFGKGPRAAALVATGSAKRGLVLAREAYDERLGLEDSLGVPHPVQYLNTVMFALEEEGRLDEAWRTGEEGWAEALAGDAAGAQAWTAAALARCALLRGRPQEARRWASQAVSVASRNSLVGTLHMALARKAEAAALLRDVPAARKALDACEGLPQWGAFRCELPLGRAWSAAAQGNVQESRKVLWEAVASARAAGHRASESRLLTDIARLGDATGAAGPLLEIRRSMDGALVAARAAYVSALADGHARRLLESARLLAGAGASLPAAEAAASAAVQFGRDGEQRAATAAGNLALSLQQRCAGASTPGLSALGVAKHLTAREAEIARLVCAGLTNAEVAEAVTISKRTVDNHVQNIYRKLGVSSRRALRAEYLRQEFA</sequence>
<dbReference type="EMBL" id="BMMP01000008">
    <property type="protein sequence ID" value="GGO49604.1"/>
    <property type="molecule type" value="Genomic_DNA"/>
</dbReference>
<dbReference type="SMART" id="SM00421">
    <property type="entry name" value="HTH_LUXR"/>
    <property type="match status" value="1"/>
</dbReference>
<name>A0ABQ2MBH1_9ACTN</name>
<dbReference type="PANTHER" id="PTHR44688:SF16">
    <property type="entry name" value="DNA-BINDING TRANSCRIPTIONAL ACTIVATOR DEVR_DOSR"/>
    <property type="match status" value="1"/>
</dbReference>
<dbReference type="InterPro" id="IPR011990">
    <property type="entry name" value="TPR-like_helical_dom_sf"/>
</dbReference>
<evidence type="ECO:0000313" key="6">
    <source>
        <dbReference type="Proteomes" id="UP000631535"/>
    </source>
</evidence>
<reference evidence="6" key="1">
    <citation type="journal article" date="2019" name="Int. J. Syst. Evol. Microbiol.">
        <title>The Global Catalogue of Microorganisms (GCM) 10K type strain sequencing project: providing services to taxonomists for standard genome sequencing and annotation.</title>
        <authorList>
            <consortium name="The Broad Institute Genomics Platform"/>
            <consortium name="The Broad Institute Genome Sequencing Center for Infectious Disease"/>
            <person name="Wu L."/>
            <person name="Ma J."/>
        </authorList>
    </citation>
    <scope>NUCLEOTIDE SEQUENCE [LARGE SCALE GENOMIC DNA]</scope>
    <source>
        <strain evidence="6">CGMCC 4.7178</strain>
    </source>
</reference>
<dbReference type="Pfam" id="PF00196">
    <property type="entry name" value="GerE"/>
    <property type="match status" value="1"/>
</dbReference>
<dbReference type="PROSITE" id="PS50043">
    <property type="entry name" value="HTH_LUXR_2"/>
    <property type="match status" value="1"/>
</dbReference>
<dbReference type="CDD" id="cd06170">
    <property type="entry name" value="LuxR_C_like"/>
    <property type="match status" value="1"/>
</dbReference>
<dbReference type="SUPFAM" id="SSF48452">
    <property type="entry name" value="TPR-like"/>
    <property type="match status" value="1"/>
</dbReference>
<comment type="caution">
    <text evidence="5">The sequence shown here is derived from an EMBL/GenBank/DDBJ whole genome shotgun (WGS) entry which is preliminary data.</text>
</comment>
<dbReference type="PANTHER" id="PTHR44688">
    <property type="entry name" value="DNA-BINDING TRANSCRIPTIONAL ACTIVATOR DEVR_DOSR"/>
    <property type="match status" value="1"/>
</dbReference>
<evidence type="ECO:0000256" key="1">
    <source>
        <dbReference type="ARBA" id="ARBA00023015"/>
    </source>
</evidence>
<dbReference type="InterPro" id="IPR027417">
    <property type="entry name" value="P-loop_NTPase"/>
</dbReference>
<accession>A0ABQ2MBH1</accession>
<dbReference type="Gene3D" id="3.40.50.300">
    <property type="entry name" value="P-loop containing nucleotide triphosphate hydrolases"/>
    <property type="match status" value="1"/>
</dbReference>
<dbReference type="Proteomes" id="UP000631535">
    <property type="component" value="Unassembled WGS sequence"/>
</dbReference>
<proteinExistence type="predicted"/>
<dbReference type="Gene3D" id="1.25.40.10">
    <property type="entry name" value="Tetratricopeptide repeat domain"/>
    <property type="match status" value="1"/>
</dbReference>
<dbReference type="SUPFAM" id="SSF46894">
    <property type="entry name" value="C-terminal effector domain of the bipartite response regulators"/>
    <property type="match status" value="1"/>
</dbReference>
<dbReference type="InterPro" id="IPR000792">
    <property type="entry name" value="Tscrpt_reg_LuxR_C"/>
</dbReference>
<evidence type="ECO:0000256" key="2">
    <source>
        <dbReference type="ARBA" id="ARBA00023125"/>
    </source>
</evidence>
<evidence type="ECO:0000259" key="4">
    <source>
        <dbReference type="PROSITE" id="PS50043"/>
    </source>
</evidence>
<keyword evidence="3" id="KW-0804">Transcription</keyword>
<dbReference type="InterPro" id="IPR016032">
    <property type="entry name" value="Sig_transdc_resp-reg_C-effctor"/>
</dbReference>
<dbReference type="Gene3D" id="1.10.10.10">
    <property type="entry name" value="Winged helix-like DNA-binding domain superfamily/Winged helix DNA-binding domain"/>
    <property type="match status" value="1"/>
</dbReference>
<dbReference type="InterPro" id="IPR036388">
    <property type="entry name" value="WH-like_DNA-bd_sf"/>
</dbReference>
<evidence type="ECO:0000313" key="5">
    <source>
        <dbReference type="EMBL" id="GGO49604.1"/>
    </source>
</evidence>
<keyword evidence="2" id="KW-0238">DNA-binding</keyword>
<organism evidence="5 6">
    <name type="scientific">Streptomyces daqingensis</name>
    <dbReference type="NCBI Taxonomy" id="1472640"/>
    <lineage>
        <taxon>Bacteria</taxon>
        <taxon>Bacillati</taxon>
        <taxon>Actinomycetota</taxon>
        <taxon>Actinomycetes</taxon>
        <taxon>Kitasatosporales</taxon>
        <taxon>Streptomycetaceae</taxon>
        <taxon>Streptomyces</taxon>
    </lineage>
</organism>
<feature type="domain" description="HTH luxR-type" evidence="4">
    <location>
        <begin position="818"/>
        <end position="883"/>
    </location>
</feature>
<keyword evidence="6" id="KW-1185">Reference proteome</keyword>
<dbReference type="PRINTS" id="PR00038">
    <property type="entry name" value="HTHLUXR"/>
</dbReference>
<dbReference type="PROSITE" id="PS00622">
    <property type="entry name" value="HTH_LUXR_1"/>
    <property type="match status" value="1"/>
</dbReference>
<dbReference type="Pfam" id="PF13191">
    <property type="entry name" value="AAA_16"/>
    <property type="match status" value="1"/>
</dbReference>
<evidence type="ECO:0000256" key="3">
    <source>
        <dbReference type="ARBA" id="ARBA00023163"/>
    </source>
</evidence>
<gene>
    <name evidence="5" type="ORF">GCM10012287_27330</name>
</gene>
<dbReference type="SUPFAM" id="SSF52540">
    <property type="entry name" value="P-loop containing nucleoside triphosphate hydrolases"/>
    <property type="match status" value="1"/>
</dbReference>
<protein>
    <submittedName>
        <fullName evidence="5">LuxR family transcriptional regulator</fullName>
    </submittedName>
</protein>
<keyword evidence="1" id="KW-0805">Transcription regulation</keyword>
<dbReference type="InterPro" id="IPR041664">
    <property type="entry name" value="AAA_16"/>
</dbReference>